<dbReference type="AlphaFoldDB" id="A0A835KRG0"/>
<evidence type="ECO:0000313" key="2">
    <source>
        <dbReference type="EMBL" id="KAF8765300.1"/>
    </source>
</evidence>
<reference evidence="2" key="1">
    <citation type="submission" date="2020-07" db="EMBL/GenBank/DDBJ databases">
        <title>Genome sequence and genetic diversity analysis of an under-domesticated orphan crop, white fonio (Digitaria exilis).</title>
        <authorList>
            <person name="Bennetzen J.L."/>
            <person name="Chen S."/>
            <person name="Ma X."/>
            <person name="Wang X."/>
            <person name="Yssel A.E.J."/>
            <person name="Chaluvadi S.R."/>
            <person name="Johnson M."/>
            <person name="Gangashetty P."/>
            <person name="Hamidou F."/>
            <person name="Sanogo M.D."/>
            <person name="Zwaenepoel A."/>
            <person name="Wallace J."/>
            <person name="Van De Peer Y."/>
            <person name="Van Deynze A."/>
        </authorList>
    </citation>
    <scope>NUCLEOTIDE SEQUENCE</scope>
    <source>
        <tissue evidence="2">Leaves</tissue>
    </source>
</reference>
<feature type="region of interest" description="Disordered" evidence="1">
    <location>
        <begin position="219"/>
        <end position="238"/>
    </location>
</feature>
<sequence length="302" mass="33419">MRDTTARSTSPRLGWDTGRLRLSQVLWPWAKSYADRVGVRKYHCANNPTTAPRKDPRRMAGKARLCPYPRATSLEATAGCREVNNGDSYTIKKSWKARFPLAQCTTWVAQCISQQHNTFDPSTQGLGSSSPSPTLLVSPYYKQYEIWCCPPLLDVRLLGRNQDKSPPPLSQRSTPRGTPADGVATRDVIIDPGTGMSKFPLIVYYHGGAFSKLTAMLRPSPRGRGHRRHRSTPSQKCSGARIVVATRGLVSGRTLPRARGPREKRGDHYLSPALTTCMNVLLACRTNVRPRTKPEPNGAKAP</sequence>
<gene>
    <name evidence="2" type="ORF">HU200_008673</name>
</gene>
<accession>A0A835KRG0</accession>
<proteinExistence type="predicted"/>
<evidence type="ECO:0000313" key="3">
    <source>
        <dbReference type="Proteomes" id="UP000636709"/>
    </source>
</evidence>
<comment type="caution">
    <text evidence="2">The sequence shown here is derived from an EMBL/GenBank/DDBJ whole genome shotgun (WGS) entry which is preliminary data.</text>
</comment>
<feature type="region of interest" description="Disordered" evidence="1">
    <location>
        <begin position="159"/>
        <end position="184"/>
    </location>
</feature>
<dbReference type="Proteomes" id="UP000636709">
    <property type="component" value="Unassembled WGS sequence"/>
</dbReference>
<dbReference type="EMBL" id="JACEFO010000575">
    <property type="protein sequence ID" value="KAF8765300.1"/>
    <property type="molecule type" value="Genomic_DNA"/>
</dbReference>
<keyword evidence="3" id="KW-1185">Reference proteome</keyword>
<evidence type="ECO:0000256" key="1">
    <source>
        <dbReference type="SAM" id="MobiDB-lite"/>
    </source>
</evidence>
<feature type="compositionally biased region" description="Basic residues" evidence="1">
    <location>
        <begin position="221"/>
        <end position="231"/>
    </location>
</feature>
<name>A0A835KRG0_9POAL</name>
<organism evidence="2 3">
    <name type="scientific">Digitaria exilis</name>
    <dbReference type="NCBI Taxonomy" id="1010633"/>
    <lineage>
        <taxon>Eukaryota</taxon>
        <taxon>Viridiplantae</taxon>
        <taxon>Streptophyta</taxon>
        <taxon>Embryophyta</taxon>
        <taxon>Tracheophyta</taxon>
        <taxon>Spermatophyta</taxon>
        <taxon>Magnoliopsida</taxon>
        <taxon>Liliopsida</taxon>
        <taxon>Poales</taxon>
        <taxon>Poaceae</taxon>
        <taxon>PACMAD clade</taxon>
        <taxon>Panicoideae</taxon>
        <taxon>Panicodae</taxon>
        <taxon>Paniceae</taxon>
        <taxon>Anthephorinae</taxon>
        <taxon>Digitaria</taxon>
    </lineage>
</organism>
<protein>
    <submittedName>
        <fullName evidence="2">Uncharacterized protein</fullName>
    </submittedName>
</protein>